<reference evidence="1 2" key="1">
    <citation type="journal article" date="2003" name="Proc. Natl. Acad. Sci. U.S.A.">
        <title>The complete genome sequence of the carcinogenic bacterium Helicobacter hepaticus.</title>
        <authorList>
            <person name="Suerbaum S."/>
            <person name="Josenhans C."/>
            <person name="Sterzenbach T."/>
            <person name="Drescher B."/>
            <person name="Brandt P."/>
            <person name="Bell M."/>
            <person name="Droege M."/>
            <person name="Fartmann B."/>
            <person name="Fischer H.-P."/>
            <person name="Ge Z."/>
            <person name="Hoerster A."/>
            <person name="Holland R."/>
            <person name="Klein K."/>
            <person name="Koenig J."/>
            <person name="Macko L."/>
            <person name="Mendz G.L."/>
            <person name="Nyakatura G."/>
            <person name="Schauer D.B."/>
            <person name="Shen Z."/>
            <person name="Weber J."/>
            <person name="Frosch M."/>
            <person name="Fox J.G."/>
        </authorList>
    </citation>
    <scope>NUCLEOTIDE SEQUENCE [LARGE SCALE GENOMIC DNA]</scope>
    <source>
        <strain evidence="2">ATCC 51449 / 3B1</strain>
    </source>
</reference>
<evidence type="ECO:0000313" key="2">
    <source>
        <dbReference type="Proteomes" id="UP000002495"/>
    </source>
</evidence>
<dbReference type="HOGENOM" id="CLU_3062213_0_0_7"/>
<dbReference type="STRING" id="235279.HH_1132"/>
<organism evidence="1 2">
    <name type="scientific">Helicobacter hepaticus (strain ATCC 51449 / 3B1)</name>
    <dbReference type="NCBI Taxonomy" id="235279"/>
    <lineage>
        <taxon>Bacteria</taxon>
        <taxon>Pseudomonadati</taxon>
        <taxon>Campylobacterota</taxon>
        <taxon>Epsilonproteobacteria</taxon>
        <taxon>Campylobacterales</taxon>
        <taxon>Helicobacteraceae</taxon>
        <taxon>Helicobacter</taxon>
    </lineage>
</organism>
<dbReference type="Proteomes" id="UP000002495">
    <property type="component" value="Chromosome"/>
</dbReference>
<protein>
    <submittedName>
        <fullName evidence="1">Uncharacterized protein</fullName>
    </submittedName>
</protein>
<evidence type="ECO:0000313" key="1">
    <source>
        <dbReference type="EMBL" id="AAP77729.1"/>
    </source>
</evidence>
<accession>Q7VH35</accession>
<name>Q7VH35_HELHP</name>
<dbReference type="KEGG" id="hhe:HH_1132"/>
<dbReference type="AlphaFoldDB" id="Q7VH35"/>
<dbReference type="RefSeq" id="WP_011115972.1">
    <property type="nucleotide sequence ID" value="NC_004917.1"/>
</dbReference>
<sequence length="53" mass="6394">MAKRIYLNGFLEMWGEIKNNKKNGLWYNTNWRNKKEVYKDGELLESLADSKKK</sequence>
<dbReference type="EMBL" id="AE017125">
    <property type="protein sequence ID" value="AAP77729.1"/>
    <property type="molecule type" value="Genomic_DNA"/>
</dbReference>
<gene>
    <name evidence="1" type="ordered locus">HH_1132</name>
</gene>
<keyword evidence="2" id="KW-1185">Reference proteome</keyword>
<proteinExistence type="predicted"/>